<dbReference type="Proteomes" id="UP001596154">
    <property type="component" value="Unassembled WGS sequence"/>
</dbReference>
<feature type="domain" description="UspA" evidence="2">
    <location>
        <begin position="163"/>
        <end position="301"/>
    </location>
</feature>
<comment type="similarity">
    <text evidence="1">Belongs to the universal stress protein A family.</text>
</comment>
<dbReference type="InterPro" id="IPR006015">
    <property type="entry name" value="Universal_stress_UspA"/>
</dbReference>
<keyword evidence="4" id="KW-1185">Reference proteome</keyword>
<dbReference type="PRINTS" id="PR01438">
    <property type="entry name" value="UNVRSLSTRESS"/>
</dbReference>
<dbReference type="Gene3D" id="3.40.50.620">
    <property type="entry name" value="HUPs"/>
    <property type="match status" value="2"/>
</dbReference>
<reference evidence="4" key="1">
    <citation type="journal article" date="2019" name="Int. J. Syst. Evol. Microbiol.">
        <title>The Global Catalogue of Microorganisms (GCM) 10K type strain sequencing project: providing services to taxonomists for standard genome sequencing and annotation.</title>
        <authorList>
            <consortium name="The Broad Institute Genomics Platform"/>
            <consortium name="The Broad Institute Genome Sequencing Center for Infectious Disease"/>
            <person name="Wu L."/>
            <person name="Ma J."/>
        </authorList>
    </citation>
    <scope>NUCLEOTIDE SEQUENCE [LARGE SCALE GENOMIC DNA]</scope>
    <source>
        <strain evidence="4">CGMCC 4.7248</strain>
    </source>
</reference>
<dbReference type="PANTHER" id="PTHR46553:SF3">
    <property type="entry name" value="ADENINE NUCLEOTIDE ALPHA HYDROLASES-LIKE SUPERFAMILY PROTEIN"/>
    <property type="match status" value="1"/>
</dbReference>
<evidence type="ECO:0000313" key="4">
    <source>
        <dbReference type="Proteomes" id="UP001596154"/>
    </source>
</evidence>
<evidence type="ECO:0000259" key="2">
    <source>
        <dbReference type="Pfam" id="PF00582"/>
    </source>
</evidence>
<comment type="caution">
    <text evidence="3">The sequence shown here is derived from an EMBL/GenBank/DDBJ whole genome shotgun (WGS) entry which is preliminary data.</text>
</comment>
<dbReference type="Pfam" id="PF00582">
    <property type="entry name" value="Usp"/>
    <property type="match status" value="2"/>
</dbReference>
<proteinExistence type="inferred from homology"/>
<dbReference type="PANTHER" id="PTHR46553">
    <property type="entry name" value="ADENINE NUCLEOTIDE ALPHA HYDROLASES-LIKE SUPERFAMILY PROTEIN"/>
    <property type="match status" value="1"/>
</dbReference>
<dbReference type="RefSeq" id="WP_381026642.1">
    <property type="nucleotide sequence ID" value="NZ_JBHSNY010000009.1"/>
</dbReference>
<name>A0ABW0UWD0_9ACTN</name>
<feature type="domain" description="UspA" evidence="2">
    <location>
        <begin position="17"/>
        <end position="152"/>
    </location>
</feature>
<protein>
    <submittedName>
        <fullName evidence="3">Universal stress protein</fullName>
    </submittedName>
</protein>
<evidence type="ECO:0000313" key="3">
    <source>
        <dbReference type="EMBL" id="MFC5637388.1"/>
    </source>
</evidence>
<evidence type="ECO:0000256" key="1">
    <source>
        <dbReference type="ARBA" id="ARBA00008791"/>
    </source>
</evidence>
<organism evidence="3 4">
    <name type="scientific">Streptomyces bullii</name>
    <dbReference type="NCBI Taxonomy" id="349910"/>
    <lineage>
        <taxon>Bacteria</taxon>
        <taxon>Bacillati</taxon>
        <taxon>Actinomycetota</taxon>
        <taxon>Actinomycetes</taxon>
        <taxon>Kitasatosporales</taxon>
        <taxon>Streptomycetaceae</taxon>
        <taxon>Streptomyces</taxon>
    </lineage>
</organism>
<dbReference type="EMBL" id="JBHSNY010000009">
    <property type="protein sequence ID" value="MFC5637388.1"/>
    <property type="molecule type" value="Genomic_DNA"/>
</dbReference>
<dbReference type="InterPro" id="IPR006016">
    <property type="entry name" value="UspA"/>
</dbReference>
<sequence>MKASWRVLKAVGAMTLPLVVGVDGSETALWATDWAVDEAALHTLPLRIVHASLWERYEGPISLESEEVPSERALAQHIIGRAAERARQRNPDVKITVDIVPDAAATALLREARHATAVVTGCRGRGLIKGALLGSVSRSLATHAASPVVVVRGTPHNRQRANGRIVVGVGDATTSTEAIRFSFREAQARRCTLQAVRAWRRSARKPSQHPLFAGGAAHQQEDQATALLDDVLRAAENEHSDVLVHRITAEGPAHHVLLTYSATADLLVVGAPRHQGPLALPLGRVALAALQHADCPVAVVPTVRPPEAVPTTANSAHAADH</sequence>
<gene>
    <name evidence="3" type="ORF">ACFPZJ_27150</name>
</gene>
<dbReference type="InterPro" id="IPR014729">
    <property type="entry name" value="Rossmann-like_a/b/a_fold"/>
</dbReference>
<dbReference type="SUPFAM" id="SSF52402">
    <property type="entry name" value="Adenine nucleotide alpha hydrolases-like"/>
    <property type="match status" value="2"/>
</dbReference>
<accession>A0ABW0UWD0</accession>